<dbReference type="Gene3D" id="3.30.40.10">
    <property type="entry name" value="Zinc/RING finger domain, C3HC4 (zinc finger)"/>
    <property type="match status" value="1"/>
</dbReference>
<evidence type="ECO:0000256" key="12">
    <source>
        <dbReference type="SAM" id="Phobius"/>
    </source>
</evidence>
<keyword evidence="7" id="KW-0862">Zinc</keyword>
<dbReference type="InterPro" id="IPR047986">
    <property type="entry name" value="RNF182_RING-HC"/>
</dbReference>
<accession>A0A6G0J681</accession>
<feature type="domain" description="RING-type" evidence="13">
    <location>
        <begin position="33"/>
        <end position="81"/>
    </location>
</feature>
<keyword evidence="16" id="KW-1185">Reference proteome</keyword>
<organism evidence="15 16">
    <name type="scientific">Larimichthys crocea</name>
    <name type="common">Large yellow croaker</name>
    <name type="synonym">Pseudosciaena crocea</name>
    <dbReference type="NCBI Taxonomy" id="215358"/>
    <lineage>
        <taxon>Eukaryota</taxon>
        <taxon>Metazoa</taxon>
        <taxon>Chordata</taxon>
        <taxon>Craniata</taxon>
        <taxon>Vertebrata</taxon>
        <taxon>Euteleostomi</taxon>
        <taxon>Actinopterygii</taxon>
        <taxon>Neopterygii</taxon>
        <taxon>Teleostei</taxon>
        <taxon>Neoteleostei</taxon>
        <taxon>Acanthomorphata</taxon>
        <taxon>Eupercaria</taxon>
        <taxon>Sciaenidae</taxon>
        <taxon>Larimichthys</taxon>
    </lineage>
</organism>
<dbReference type="EMBL" id="REGW02000003">
    <property type="protein sequence ID" value="KAE8298972.1"/>
    <property type="molecule type" value="Genomic_DNA"/>
</dbReference>
<evidence type="ECO:0000259" key="14">
    <source>
        <dbReference type="PROSITE" id="PS50127"/>
    </source>
</evidence>
<feature type="domain" description="UBC core" evidence="14">
    <location>
        <begin position="542"/>
        <end position="693"/>
    </location>
</feature>
<protein>
    <recommendedName>
        <fullName evidence="2">E3 ubiquitin-protein ligase RNF182</fullName>
    </recommendedName>
    <alternativeName>
        <fullName evidence="9">RING finger protein 182</fullName>
    </alternativeName>
    <alternativeName>
        <fullName evidence="8">RING-type E3 ubiquitin transferase RNF182</fullName>
    </alternativeName>
</protein>
<dbReference type="PANTHER" id="PTHR46675:SF3">
    <property type="entry name" value="E3 UBIQUITIN-PROTEIN LIGASE RNF182"/>
    <property type="match status" value="1"/>
</dbReference>
<evidence type="ECO:0000256" key="6">
    <source>
        <dbReference type="ARBA" id="ARBA00022786"/>
    </source>
</evidence>
<dbReference type="Proteomes" id="UP000424527">
    <property type="component" value="Unassembled WGS sequence"/>
</dbReference>
<dbReference type="InterPro" id="IPR013083">
    <property type="entry name" value="Znf_RING/FYVE/PHD"/>
</dbReference>
<dbReference type="PROSITE" id="PS00183">
    <property type="entry name" value="UBC_1"/>
    <property type="match status" value="1"/>
</dbReference>
<keyword evidence="12" id="KW-1133">Transmembrane helix</keyword>
<keyword evidence="5 10" id="KW-0863">Zinc-finger</keyword>
<dbReference type="PANTHER" id="PTHR46675">
    <property type="entry name" value="E3 UBIQUITIN-PROTEIN LIGASE RNF182"/>
    <property type="match status" value="1"/>
</dbReference>
<dbReference type="InterPro" id="IPR016135">
    <property type="entry name" value="UBQ-conjugating_enzyme/RWD"/>
</dbReference>
<keyword evidence="6" id="KW-0833">Ubl conjugation pathway</keyword>
<evidence type="ECO:0000256" key="10">
    <source>
        <dbReference type="PROSITE-ProRule" id="PRU00175"/>
    </source>
</evidence>
<dbReference type="SUPFAM" id="SSF57850">
    <property type="entry name" value="RING/U-box"/>
    <property type="match status" value="1"/>
</dbReference>
<feature type="active site" description="Glycyl thioester intermediate" evidence="11">
    <location>
        <position position="625"/>
    </location>
</feature>
<dbReference type="SMART" id="SM00184">
    <property type="entry name" value="RING"/>
    <property type="match status" value="1"/>
</dbReference>
<evidence type="ECO:0000256" key="9">
    <source>
        <dbReference type="ARBA" id="ARBA00031239"/>
    </source>
</evidence>
<dbReference type="InterPro" id="IPR017907">
    <property type="entry name" value="Znf_RING_CS"/>
</dbReference>
<dbReference type="InterPro" id="IPR042285">
    <property type="entry name" value="RNF182"/>
</dbReference>
<dbReference type="AlphaFoldDB" id="A0A6G0J681"/>
<name>A0A6G0J681_LARCR</name>
<evidence type="ECO:0000256" key="5">
    <source>
        <dbReference type="ARBA" id="ARBA00022771"/>
    </source>
</evidence>
<keyword evidence="12" id="KW-0812">Transmembrane</keyword>
<evidence type="ECO:0000256" key="4">
    <source>
        <dbReference type="ARBA" id="ARBA00022723"/>
    </source>
</evidence>
<evidence type="ECO:0000256" key="7">
    <source>
        <dbReference type="ARBA" id="ARBA00022833"/>
    </source>
</evidence>
<evidence type="ECO:0000259" key="13">
    <source>
        <dbReference type="PROSITE" id="PS50089"/>
    </source>
</evidence>
<dbReference type="InterPro" id="IPR000608">
    <property type="entry name" value="UBC"/>
</dbReference>
<evidence type="ECO:0000313" key="16">
    <source>
        <dbReference type="Proteomes" id="UP000424527"/>
    </source>
</evidence>
<comment type="caution">
    <text evidence="15">The sequence shown here is derived from an EMBL/GenBank/DDBJ whole genome shotgun (WGS) entry which is preliminary data.</text>
</comment>
<gene>
    <name evidence="15" type="ORF">D5F01_LYC03489</name>
</gene>
<sequence>MSQLKEAEPSREMEGKVQTWAQSLVYTVEELECKICYSRYDTRSRKPKVLSCLHRVCAKCLKKMVDMGESSPSVISCPFCRHETHVPDEEVWLMEDDRHILAVLSCQDRVRRREGGGGGEVVLNPNSLTGGGVDPSHRSSDCLVITIMELPEESPSSDSLSMLNVVGLYRPPSLDSLPCSLPAHKCRAWTSRSFPRCLLGALCLVYFSSLPLGIYLLMIGQLWLGVVLVSLVPSTLLLLVLYGFCQCLCHEQVGEHIMSRWRRSVDELAARRRQQGECERAQEALSRVTSCFQQLAASLGSSADGSFLRDEMDETRALAQRICSGLSQRLVHLLSDCDSAPSGVEDRQVSERLWVVFLSALENFLSDLRKASDLIGRFPLTQRYDRRSLVNTGCIDGMVGVAARVASVQAPWITLEEEPSPDLTNHITGLEAMLSEMQLRVPVAFWSVEATQPAWAEARGELEESDDSLEDLMEVEVVSNNKMATCCQPPCCGLGCVGSTWTFRTGPSALMASQNMDPAAAAASSAAALKGSESGGSAARGSVSKRLQQELMTLMMSGDKGIQRFQNQIIFSNGSEPSMELRGRCMMGSGTGSLDFPAGYPYQAPRVKFVTPCFHPNVDEQGFICLDILKDKWSALYDVRSILLSIQSLLGGNWTDRTLRPRLRLSPPCDVLRKDVSLEIIRRSLWCHEVASL</sequence>
<keyword evidence="12" id="KW-0472">Membrane</keyword>
<proteinExistence type="predicted"/>
<dbReference type="GO" id="GO:0008270">
    <property type="term" value="F:zinc ion binding"/>
    <property type="evidence" value="ECO:0007669"/>
    <property type="project" value="UniProtKB-KW"/>
</dbReference>
<keyword evidence="4" id="KW-0479">Metal-binding</keyword>
<dbReference type="InterPro" id="IPR001841">
    <property type="entry name" value="Znf_RING"/>
</dbReference>
<keyword evidence="3" id="KW-0808">Transferase</keyword>
<dbReference type="CDD" id="cd16555">
    <property type="entry name" value="RING-HC_RNF182"/>
    <property type="match status" value="1"/>
</dbReference>
<dbReference type="PROSITE" id="PS50127">
    <property type="entry name" value="UBC_2"/>
    <property type="match status" value="1"/>
</dbReference>
<dbReference type="Pfam" id="PF14634">
    <property type="entry name" value="zf-RING_5"/>
    <property type="match status" value="1"/>
</dbReference>
<dbReference type="PROSITE" id="PS50089">
    <property type="entry name" value="ZF_RING_2"/>
    <property type="match status" value="1"/>
</dbReference>
<dbReference type="Gene3D" id="3.10.110.10">
    <property type="entry name" value="Ubiquitin Conjugating Enzyme"/>
    <property type="match status" value="1"/>
</dbReference>
<dbReference type="InterPro" id="IPR023313">
    <property type="entry name" value="UBQ-conjugating_AS"/>
</dbReference>
<dbReference type="Pfam" id="PF00179">
    <property type="entry name" value="UQ_con"/>
    <property type="match status" value="1"/>
</dbReference>
<dbReference type="PROSITE" id="PS00518">
    <property type="entry name" value="ZF_RING_1"/>
    <property type="match status" value="1"/>
</dbReference>
<evidence type="ECO:0000256" key="8">
    <source>
        <dbReference type="ARBA" id="ARBA00030086"/>
    </source>
</evidence>
<dbReference type="GO" id="GO:0016567">
    <property type="term" value="P:protein ubiquitination"/>
    <property type="evidence" value="ECO:0007669"/>
    <property type="project" value="UniProtKB-UniPathway"/>
</dbReference>
<comment type="subunit">
    <text evidence="1">Interacts with ATP6V0C.</text>
</comment>
<dbReference type="SMART" id="SM00212">
    <property type="entry name" value="UBCc"/>
    <property type="match status" value="1"/>
</dbReference>
<evidence type="ECO:0000256" key="11">
    <source>
        <dbReference type="PROSITE-ProRule" id="PRU10133"/>
    </source>
</evidence>
<dbReference type="SUPFAM" id="SSF54495">
    <property type="entry name" value="UBC-like"/>
    <property type="match status" value="1"/>
</dbReference>
<reference evidence="15 16" key="1">
    <citation type="submission" date="2019-07" db="EMBL/GenBank/DDBJ databases">
        <title>Chromosome genome assembly for large yellow croaker.</title>
        <authorList>
            <person name="Xiao S."/>
        </authorList>
    </citation>
    <scope>NUCLEOTIDE SEQUENCE [LARGE SCALE GENOMIC DNA]</scope>
    <source>
        <strain evidence="15">JMULYC20181020</strain>
        <tissue evidence="15">Muscle</tissue>
    </source>
</reference>
<evidence type="ECO:0000256" key="1">
    <source>
        <dbReference type="ARBA" id="ARBA00011482"/>
    </source>
</evidence>
<dbReference type="GO" id="GO:0016740">
    <property type="term" value="F:transferase activity"/>
    <property type="evidence" value="ECO:0007669"/>
    <property type="project" value="UniProtKB-KW"/>
</dbReference>
<evidence type="ECO:0000313" key="15">
    <source>
        <dbReference type="EMBL" id="KAE8298972.1"/>
    </source>
</evidence>
<evidence type="ECO:0000256" key="3">
    <source>
        <dbReference type="ARBA" id="ARBA00022679"/>
    </source>
</evidence>
<feature type="transmembrane region" description="Helical" evidence="12">
    <location>
        <begin position="222"/>
        <end position="244"/>
    </location>
</feature>
<feature type="transmembrane region" description="Helical" evidence="12">
    <location>
        <begin position="198"/>
        <end position="217"/>
    </location>
</feature>
<dbReference type="UniPathway" id="UPA00143"/>
<evidence type="ECO:0000256" key="2">
    <source>
        <dbReference type="ARBA" id="ARBA00014050"/>
    </source>
</evidence>